<dbReference type="PROSITE" id="PS50004">
    <property type="entry name" value="C2"/>
    <property type="match status" value="1"/>
</dbReference>
<name>A0ABQ6MYL0_9STRA</name>
<evidence type="ECO:0000259" key="3">
    <source>
        <dbReference type="PROSITE" id="PS50004"/>
    </source>
</evidence>
<feature type="coiled-coil region" evidence="1">
    <location>
        <begin position="772"/>
        <end position="803"/>
    </location>
</feature>
<feature type="compositionally biased region" description="Pro residues" evidence="2">
    <location>
        <begin position="37"/>
        <end position="46"/>
    </location>
</feature>
<evidence type="ECO:0000256" key="1">
    <source>
        <dbReference type="SAM" id="Coils"/>
    </source>
</evidence>
<dbReference type="Pfam" id="PF00168">
    <property type="entry name" value="C2"/>
    <property type="match status" value="1"/>
</dbReference>
<dbReference type="InterPro" id="IPR000008">
    <property type="entry name" value="C2_dom"/>
</dbReference>
<dbReference type="InterPro" id="IPR045052">
    <property type="entry name" value="Copine"/>
</dbReference>
<dbReference type="Gene3D" id="2.60.40.150">
    <property type="entry name" value="C2 domain"/>
    <property type="match status" value="1"/>
</dbReference>
<organism evidence="4 5">
    <name type="scientific">Tetraparma gracilis</name>
    <dbReference type="NCBI Taxonomy" id="2962635"/>
    <lineage>
        <taxon>Eukaryota</taxon>
        <taxon>Sar</taxon>
        <taxon>Stramenopiles</taxon>
        <taxon>Ochrophyta</taxon>
        <taxon>Bolidophyceae</taxon>
        <taxon>Parmales</taxon>
        <taxon>Triparmaceae</taxon>
        <taxon>Tetraparma</taxon>
    </lineage>
</organism>
<dbReference type="PANTHER" id="PTHR10857">
    <property type="entry name" value="COPINE"/>
    <property type="match status" value="1"/>
</dbReference>
<dbReference type="SUPFAM" id="SSF49562">
    <property type="entry name" value="C2 domain (Calcium/lipid-binding domain, CaLB)"/>
    <property type="match status" value="1"/>
</dbReference>
<feature type="compositionally biased region" description="Basic and acidic residues" evidence="2">
    <location>
        <begin position="556"/>
        <end position="571"/>
    </location>
</feature>
<dbReference type="PANTHER" id="PTHR10857:SF106">
    <property type="entry name" value="C2 DOMAIN-CONTAINING PROTEIN"/>
    <property type="match status" value="1"/>
</dbReference>
<keyword evidence="1" id="KW-0175">Coiled coil</keyword>
<feature type="compositionally biased region" description="Low complexity" evidence="2">
    <location>
        <begin position="533"/>
        <end position="549"/>
    </location>
</feature>
<feature type="region of interest" description="Disordered" evidence="2">
    <location>
        <begin position="1"/>
        <end position="81"/>
    </location>
</feature>
<feature type="domain" description="C2" evidence="3">
    <location>
        <begin position="824"/>
        <end position="966"/>
    </location>
</feature>
<keyword evidence="5" id="KW-1185">Reference proteome</keyword>
<feature type="compositionally biased region" description="Low complexity" evidence="2">
    <location>
        <begin position="454"/>
        <end position="465"/>
    </location>
</feature>
<protein>
    <recommendedName>
        <fullName evidence="3">C2 domain-containing protein</fullName>
    </recommendedName>
</protein>
<dbReference type="EMBL" id="BRYB01003422">
    <property type="protein sequence ID" value="GMI36336.1"/>
    <property type="molecule type" value="Genomic_DNA"/>
</dbReference>
<feature type="compositionally biased region" description="Basic and acidic residues" evidence="2">
    <location>
        <begin position="477"/>
        <end position="486"/>
    </location>
</feature>
<feature type="compositionally biased region" description="Low complexity" evidence="2">
    <location>
        <begin position="24"/>
        <end position="36"/>
    </location>
</feature>
<feature type="region of interest" description="Disordered" evidence="2">
    <location>
        <begin position="229"/>
        <end position="264"/>
    </location>
</feature>
<dbReference type="CDD" id="cd04047">
    <property type="entry name" value="C2B_Copine"/>
    <property type="match status" value="1"/>
</dbReference>
<feature type="compositionally biased region" description="Low complexity" evidence="2">
    <location>
        <begin position="70"/>
        <end position="80"/>
    </location>
</feature>
<reference evidence="4 5" key="1">
    <citation type="journal article" date="2023" name="Commun. Biol.">
        <title>Genome analysis of Parmales, the sister group of diatoms, reveals the evolutionary specialization of diatoms from phago-mixotrophs to photoautotrophs.</title>
        <authorList>
            <person name="Ban H."/>
            <person name="Sato S."/>
            <person name="Yoshikawa S."/>
            <person name="Yamada K."/>
            <person name="Nakamura Y."/>
            <person name="Ichinomiya M."/>
            <person name="Sato N."/>
            <person name="Blanc-Mathieu R."/>
            <person name="Endo H."/>
            <person name="Kuwata A."/>
            <person name="Ogata H."/>
        </authorList>
    </citation>
    <scope>NUCLEOTIDE SEQUENCE [LARGE SCALE GENOMIC DNA]</scope>
</reference>
<comment type="caution">
    <text evidence="4">The sequence shown here is derived from an EMBL/GenBank/DDBJ whole genome shotgun (WGS) entry which is preliminary data.</text>
</comment>
<proteinExistence type="predicted"/>
<evidence type="ECO:0000256" key="2">
    <source>
        <dbReference type="SAM" id="MobiDB-lite"/>
    </source>
</evidence>
<evidence type="ECO:0000313" key="5">
    <source>
        <dbReference type="Proteomes" id="UP001165060"/>
    </source>
</evidence>
<evidence type="ECO:0000313" key="4">
    <source>
        <dbReference type="EMBL" id="GMI36336.1"/>
    </source>
</evidence>
<dbReference type="InterPro" id="IPR037768">
    <property type="entry name" value="C2B_Copine"/>
</dbReference>
<gene>
    <name evidence="4" type="ORF">TeGR_g12347</name>
</gene>
<dbReference type="Proteomes" id="UP001165060">
    <property type="component" value="Unassembled WGS sequence"/>
</dbReference>
<accession>A0ABQ6MYL0</accession>
<dbReference type="SMART" id="SM00239">
    <property type="entry name" value="C2"/>
    <property type="match status" value="1"/>
</dbReference>
<dbReference type="PROSITE" id="PS50096">
    <property type="entry name" value="IQ"/>
    <property type="match status" value="1"/>
</dbReference>
<feature type="region of interest" description="Disordered" evidence="2">
    <location>
        <begin position="451"/>
        <end position="580"/>
    </location>
</feature>
<sequence>MEEVSAYLDCLEGRTSSEGGGGEAATRQPSASQQPSSPAPSPPPHYVEPYASSSFESYPAATRHNLQAGSERSSPPESSPLLHWPRRYLDAAAADVLQSEIVATKTFRRRSTLMRAVKKVGVMVSIRKAVAERGQSAYQREQQKAAVRKEIRDKKQAATSLAGWGLQKKERENLDLGVVGDLLDESPPVPLTCSLAKVDFLPSSNFLYAHTLPVLTPAKAPAAALAAGKSSCAPAPPEEPPRKKSTWARLSSAPARGPRVTSSSEIPADLASNIPCPGCGQPMHRHTMGEILAIENAIVEEYVRLSRRDGKGVFKNTLNAKEAAATRLKRHGIDVHAYGKERAAAQGEKVDEDSMDSIYLDSEAGEGKAERRLRAKMESYESAKNAELAGEFETLQEKKRMAASPFSYKLGSTAARRRSVSMNAMNAMNMGAGQSHPASLKSRARTQSQLNMNTPATPRSRTTDTSPPPPAGASFFPEDKPTDKPTPRRPTVTRRLSFRGDTLESPDGPESPAASPPPSPAAKRAEKEKGRAAPKTPKAAAAAPRSAVSRGGGGEAAERLYRAAPKTDERKRQLHDKLKKAKRRALLKVSLLAERKKESDAQRQKLRKEREDAHLYKVTREAASALIQRCWRGKVARRRVAELRRGRVNKFAGAYVDRFLARAVRNVEYKVEQETAQKKEMVKAKKRAATKIQNLWSGFNKQKAKRHRWTEMYIGRKLEKREKLELRKEMWSSKMMRIASAENSGLKLSKKMLTSPVLWDSLEKAIDSNVYNDKAKREVEEALVEEERLRKEHVKKIQALEDDMAHAVGRTEFAKQIREKRRKKKKALFESNHGGRAVAEKMEEARFVELEIRGRDFLDMDDRNKSDPYLVFLRPKVDTPVSKITKGRVNVRDFDEVYRTEIKMNTLKPHWDRIIVSLEALCGRNPYAPIVMRVMDWDVNPPDDYIGELHTDLHELLDQGGTEEWINLHRVSKKTGVDTYAGCVKIQEATLLKPSELTFEKRQSVAATGQGGTHVFTRVSPVPPKETHMMKMGASIRNGFEDMKKAMEASSREITMRADRLGLGAAGGGAMEGVDFGDDFFLLDTEEREAEGDGGSWEEGEDSLYSYEDALMAGGGYAGRLS</sequence>
<dbReference type="InterPro" id="IPR035892">
    <property type="entry name" value="C2_domain_sf"/>
</dbReference>